<proteinExistence type="predicted"/>
<evidence type="ECO:0000313" key="1">
    <source>
        <dbReference type="EMBL" id="EJT68481.1"/>
    </source>
</evidence>
<dbReference type="Proteomes" id="UP000006039">
    <property type="component" value="Unassembled WGS sequence"/>
</dbReference>
<reference evidence="1" key="3">
    <citation type="submission" date="2010-09" db="EMBL/GenBank/DDBJ databases">
        <title>Annotation of Gaeumannomyces graminis var. tritici R3-111a-1.</title>
        <authorList>
            <consortium name="The Broad Institute Genome Sequencing Platform"/>
            <person name="Ma L.-J."/>
            <person name="Dead R."/>
            <person name="Young S.K."/>
            <person name="Zeng Q."/>
            <person name="Gargeya S."/>
            <person name="Fitzgerald M."/>
            <person name="Haas B."/>
            <person name="Abouelleil A."/>
            <person name="Alvarado L."/>
            <person name="Arachchi H.M."/>
            <person name="Berlin A."/>
            <person name="Brown A."/>
            <person name="Chapman S.B."/>
            <person name="Chen Z."/>
            <person name="Dunbar C."/>
            <person name="Freedman E."/>
            <person name="Gearin G."/>
            <person name="Gellesch M."/>
            <person name="Goldberg J."/>
            <person name="Griggs A."/>
            <person name="Gujja S."/>
            <person name="Heiman D."/>
            <person name="Howarth C."/>
            <person name="Larson L."/>
            <person name="Lui A."/>
            <person name="MacDonald P.J.P."/>
            <person name="Mehta T."/>
            <person name="Montmayeur A."/>
            <person name="Murphy C."/>
            <person name="Neiman D."/>
            <person name="Pearson M."/>
            <person name="Priest M."/>
            <person name="Roberts A."/>
            <person name="Saif S."/>
            <person name="Shea T."/>
            <person name="Shenoy N."/>
            <person name="Sisk P."/>
            <person name="Stolte C."/>
            <person name="Sykes S."/>
            <person name="Yandava C."/>
            <person name="Wortman J."/>
            <person name="Nusbaum C."/>
            <person name="Birren B."/>
        </authorList>
    </citation>
    <scope>NUCLEOTIDE SEQUENCE</scope>
    <source>
        <strain evidence="1">R3-111a-1</strain>
    </source>
</reference>
<evidence type="ECO:0000313" key="2">
    <source>
        <dbReference type="EnsemblFungi" id="EJT68481"/>
    </source>
</evidence>
<dbReference type="EnsemblFungi" id="EJT68481">
    <property type="protein sequence ID" value="EJT68481"/>
    <property type="gene ID" value="GGTG_13941"/>
</dbReference>
<dbReference type="AlphaFoldDB" id="J3PK92"/>
<reference evidence="3" key="1">
    <citation type="submission" date="2010-07" db="EMBL/GenBank/DDBJ databases">
        <title>The genome sequence of Gaeumannomyces graminis var. tritici strain R3-111a-1.</title>
        <authorList>
            <consortium name="The Broad Institute Genome Sequencing Platform"/>
            <person name="Ma L.-J."/>
            <person name="Dead R."/>
            <person name="Young S."/>
            <person name="Zeng Q."/>
            <person name="Koehrsen M."/>
            <person name="Alvarado L."/>
            <person name="Berlin A."/>
            <person name="Chapman S.B."/>
            <person name="Chen Z."/>
            <person name="Freedman E."/>
            <person name="Gellesch M."/>
            <person name="Goldberg J."/>
            <person name="Griggs A."/>
            <person name="Gujja S."/>
            <person name="Heilman E.R."/>
            <person name="Heiman D."/>
            <person name="Hepburn T."/>
            <person name="Howarth C."/>
            <person name="Jen D."/>
            <person name="Larson L."/>
            <person name="Mehta T."/>
            <person name="Neiman D."/>
            <person name="Pearson M."/>
            <person name="Roberts A."/>
            <person name="Saif S."/>
            <person name="Shea T."/>
            <person name="Shenoy N."/>
            <person name="Sisk P."/>
            <person name="Stolte C."/>
            <person name="Sykes S."/>
            <person name="Walk T."/>
            <person name="White J."/>
            <person name="Yandava C."/>
            <person name="Haas B."/>
            <person name="Nusbaum C."/>
            <person name="Birren B."/>
        </authorList>
    </citation>
    <scope>NUCLEOTIDE SEQUENCE [LARGE SCALE GENOMIC DNA]</scope>
    <source>
        <strain evidence="3">R3-111a-1</strain>
    </source>
</reference>
<accession>J3PK92</accession>
<keyword evidence="3" id="KW-1185">Reference proteome</keyword>
<reference evidence="2" key="5">
    <citation type="submission" date="2018-04" db="UniProtKB">
        <authorList>
            <consortium name="EnsemblFungi"/>
        </authorList>
    </citation>
    <scope>IDENTIFICATION</scope>
    <source>
        <strain evidence="2">R3-111a-1</strain>
    </source>
</reference>
<gene>
    <name evidence="2" type="primary">20354399</name>
    <name evidence="1" type="ORF">GGTG_13941</name>
</gene>
<reference evidence="1" key="2">
    <citation type="submission" date="2010-07" db="EMBL/GenBank/DDBJ databases">
        <authorList>
            <consortium name="The Broad Institute Genome Sequencing Platform"/>
            <consortium name="Broad Institute Genome Sequencing Center for Infectious Disease"/>
            <person name="Ma L.-J."/>
            <person name="Dead R."/>
            <person name="Young S."/>
            <person name="Zeng Q."/>
            <person name="Koehrsen M."/>
            <person name="Alvarado L."/>
            <person name="Berlin A."/>
            <person name="Chapman S.B."/>
            <person name="Chen Z."/>
            <person name="Freedman E."/>
            <person name="Gellesch M."/>
            <person name="Goldberg J."/>
            <person name="Griggs A."/>
            <person name="Gujja S."/>
            <person name="Heilman E.R."/>
            <person name="Heiman D."/>
            <person name="Hepburn T."/>
            <person name="Howarth C."/>
            <person name="Jen D."/>
            <person name="Larson L."/>
            <person name="Mehta T."/>
            <person name="Neiman D."/>
            <person name="Pearson M."/>
            <person name="Roberts A."/>
            <person name="Saif S."/>
            <person name="Shea T."/>
            <person name="Shenoy N."/>
            <person name="Sisk P."/>
            <person name="Stolte C."/>
            <person name="Sykes S."/>
            <person name="Walk T."/>
            <person name="White J."/>
            <person name="Yandava C."/>
            <person name="Haas B."/>
            <person name="Nusbaum C."/>
            <person name="Birren B."/>
        </authorList>
    </citation>
    <scope>NUCLEOTIDE SEQUENCE</scope>
    <source>
        <strain evidence="1">R3-111a-1</strain>
    </source>
</reference>
<dbReference type="HOGENOM" id="CLU_1938307_0_0_1"/>
<name>J3PK92_GAET3</name>
<reference evidence="2" key="4">
    <citation type="journal article" date="2015" name="G3 (Bethesda)">
        <title>Genome sequences of three phytopathogenic species of the Magnaporthaceae family of fungi.</title>
        <authorList>
            <person name="Okagaki L.H."/>
            <person name="Nunes C.C."/>
            <person name="Sailsbery J."/>
            <person name="Clay B."/>
            <person name="Brown D."/>
            <person name="John T."/>
            <person name="Oh Y."/>
            <person name="Young N."/>
            <person name="Fitzgerald M."/>
            <person name="Haas B.J."/>
            <person name="Zeng Q."/>
            <person name="Young S."/>
            <person name="Adiconis X."/>
            <person name="Fan L."/>
            <person name="Levin J.Z."/>
            <person name="Mitchell T.K."/>
            <person name="Okubara P.A."/>
            <person name="Farman M.L."/>
            <person name="Kohn L.M."/>
            <person name="Birren B."/>
            <person name="Ma L.-J."/>
            <person name="Dean R.A."/>
        </authorList>
    </citation>
    <scope>NUCLEOTIDE SEQUENCE</scope>
    <source>
        <strain evidence="2">R3-111a-1</strain>
    </source>
</reference>
<dbReference type="EMBL" id="GL385478">
    <property type="protein sequence ID" value="EJT68481.1"/>
    <property type="molecule type" value="Genomic_DNA"/>
</dbReference>
<dbReference type="RefSeq" id="XP_009230130.1">
    <property type="nucleotide sequence ID" value="XM_009231866.1"/>
</dbReference>
<sequence>MPKTPRDPKKIPRRATQNSTRACIHGAGWACWARPLVVLGGEGALREGHRAFDCGCHGWLAWGWSGRPHRAFLIVVSGLLSLQYGQPASKDIRWSELDSGLHASPSWPVSRLTNALFASCIRPIRPPTLN</sequence>
<dbReference type="GeneID" id="20354399"/>
<evidence type="ECO:0000313" key="3">
    <source>
        <dbReference type="Proteomes" id="UP000006039"/>
    </source>
</evidence>
<organism evidence="1">
    <name type="scientific">Gaeumannomyces tritici (strain R3-111a-1)</name>
    <name type="common">Wheat and barley take-all root rot fungus</name>
    <name type="synonym">Gaeumannomyces graminis var. tritici</name>
    <dbReference type="NCBI Taxonomy" id="644352"/>
    <lineage>
        <taxon>Eukaryota</taxon>
        <taxon>Fungi</taxon>
        <taxon>Dikarya</taxon>
        <taxon>Ascomycota</taxon>
        <taxon>Pezizomycotina</taxon>
        <taxon>Sordariomycetes</taxon>
        <taxon>Sordariomycetidae</taxon>
        <taxon>Magnaporthales</taxon>
        <taxon>Magnaporthaceae</taxon>
        <taxon>Gaeumannomyces</taxon>
    </lineage>
</organism>
<protein>
    <submittedName>
        <fullName evidence="1 2">Uncharacterized protein</fullName>
    </submittedName>
</protein>
<dbReference type="VEuPathDB" id="FungiDB:GGTG_13941"/>